<evidence type="ECO:0000256" key="1">
    <source>
        <dbReference type="SAM" id="MobiDB-lite"/>
    </source>
</evidence>
<proteinExistence type="predicted"/>
<keyword evidence="2" id="KW-1185">Reference proteome</keyword>
<feature type="compositionally biased region" description="Basic and acidic residues" evidence="1">
    <location>
        <begin position="85"/>
        <end position="97"/>
    </location>
</feature>
<dbReference type="Proteomes" id="UP000694906">
    <property type="component" value="Unplaced"/>
</dbReference>
<organism evidence="2 3">
    <name type="scientific">Heterocephalus glaber</name>
    <name type="common">Naked mole rat</name>
    <dbReference type="NCBI Taxonomy" id="10181"/>
    <lineage>
        <taxon>Eukaryota</taxon>
        <taxon>Metazoa</taxon>
        <taxon>Chordata</taxon>
        <taxon>Craniata</taxon>
        <taxon>Vertebrata</taxon>
        <taxon>Euteleostomi</taxon>
        <taxon>Mammalia</taxon>
        <taxon>Eutheria</taxon>
        <taxon>Euarchontoglires</taxon>
        <taxon>Glires</taxon>
        <taxon>Rodentia</taxon>
        <taxon>Hystricomorpha</taxon>
        <taxon>Bathyergidae</taxon>
        <taxon>Heterocephalus</taxon>
    </lineage>
</organism>
<dbReference type="GeneID" id="110346870"/>
<reference evidence="3" key="1">
    <citation type="submission" date="2025-08" db="UniProtKB">
        <authorList>
            <consortium name="RefSeq"/>
        </authorList>
    </citation>
    <scope>IDENTIFICATION</scope>
</reference>
<feature type="compositionally biased region" description="Low complexity" evidence="1">
    <location>
        <begin position="101"/>
        <end position="135"/>
    </location>
</feature>
<accession>A0AAX6S7G7</accession>
<feature type="compositionally biased region" description="Low complexity" evidence="1">
    <location>
        <begin position="33"/>
        <end position="44"/>
    </location>
</feature>
<feature type="region of interest" description="Disordered" evidence="1">
    <location>
        <begin position="1"/>
        <end position="280"/>
    </location>
</feature>
<evidence type="ECO:0000313" key="2">
    <source>
        <dbReference type="Proteomes" id="UP000694906"/>
    </source>
</evidence>
<dbReference type="AlphaFoldDB" id="A0AAX6S7G7"/>
<protein>
    <submittedName>
        <fullName evidence="3">Uncharacterized protein DKFZp434B061-like</fullName>
    </submittedName>
</protein>
<dbReference type="RefSeq" id="XP_021104474.1">
    <property type="nucleotide sequence ID" value="XM_021248815.1"/>
</dbReference>
<feature type="compositionally biased region" description="Low complexity" evidence="1">
    <location>
        <begin position="74"/>
        <end position="83"/>
    </location>
</feature>
<evidence type="ECO:0000313" key="3">
    <source>
        <dbReference type="RefSeq" id="XP_021104474.1"/>
    </source>
</evidence>
<sequence length="280" mass="29266">MSPEPPDLAALRAPYLAVSRGGEGTGGAERSVRASPARAPASRRPGPPPRRRPHARPPLSRPPASPTVLTRATASPGPAGSSPRSWRERGARADRSRISRARASNAPRATSPARPARAPRSAALRTSRSLVRLSACSGLQARPGRRRRSGEPRSAAARQQDGPWGQRPWCVTSAPRGRPSDSNPPRAPPQAAASAPPRPVSQGSRGPRFPDPALFSISLAGGAFGPAPPAGQGRQGRLAPGSHDDQPTSAWGLVRDSAQRAPSAGPFAVMLPPWNQLTMD</sequence>
<name>A0AAX6S7G7_HETGA</name>
<gene>
    <name evidence="3" type="primary">LOC110346870</name>
</gene>